<proteinExistence type="predicted"/>
<gene>
    <name evidence="1" type="primary">CP21_064</name>
</gene>
<evidence type="ECO:0000313" key="1">
    <source>
        <dbReference type="EMBL" id="CCH63526.1"/>
    </source>
</evidence>
<dbReference type="EMBL" id="HE815464">
    <property type="protein sequence ID" value="CCH63526.1"/>
    <property type="molecule type" value="Genomic_DNA"/>
</dbReference>
<protein>
    <submittedName>
        <fullName evidence="1">Transposase, IS607 family</fullName>
    </submittedName>
</protein>
<name>I7KIJ2_9CAUD</name>
<sequence>MLSRKIRIDSFISDKEKEEIYQYSKSLSTIYNECLDLLKENLNFKDLSKITKGRSKATGLYSKHIQNTSREVINAVKSYLDEKEE</sequence>
<reference evidence="1 2" key="1">
    <citation type="journal article" date="2012" name="J. Virol.">
        <title>The Complete Genome Sequence of Bacteriophage CP21 Reveals Modular Shuffling in Campylobacter Group II Phages.</title>
        <authorList>
            <person name="Hammerl J.A."/>
            <person name="Jackel C."/>
            <person name="Reetz J."/>
            <person name="Hertwig S."/>
        </authorList>
    </citation>
    <scope>NUCLEOTIDE SEQUENCE [LARGE SCALE GENOMIC DNA]</scope>
</reference>
<keyword evidence="2" id="KW-1185">Reference proteome</keyword>
<dbReference type="GeneID" id="14010874"/>
<evidence type="ECO:0000313" key="2">
    <source>
        <dbReference type="Proteomes" id="UP000050571"/>
    </source>
</evidence>
<dbReference type="RefSeq" id="YP_007005134.1">
    <property type="nucleotide sequence ID" value="NC_019507.1"/>
</dbReference>
<dbReference type="Proteomes" id="UP000050571">
    <property type="component" value="Segment"/>
</dbReference>
<organism evidence="1 2">
    <name type="scientific">Campylobacter phage CP21</name>
    <dbReference type="NCBI Taxonomy" id="2881391"/>
    <lineage>
        <taxon>Viruses</taxon>
        <taxon>Duplodnaviria</taxon>
        <taxon>Heunggongvirae</taxon>
        <taxon>Uroviricota</taxon>
        <taxon>Caudoviricetes</taxon>
        <taxon>Connertonviridae</taxon>
        <taxon>Firehammervirus</taxon>
        <taxon>Firehammervirus CP21</taxon>
    </lineage>
</organism>
<dbReference type="KEGG" id="vg:14010874"/>
<accession>I7KIJ2</accession>